<evidence type="ECO:0000313" key="3">
    <source>
        <dbReference type="EMBL" id="MCQ4120336.1"/>
    </source>
</evidence>
<proteinExistence type="predicted"/>
<dbReference type="Proteomes" id="UP001524501">
    <property type="component" value="Unassembled WGS sequence"/>
</dbReference>
<keyword evidence="4" id="KW-1185">Reference proteome</keyword>
<dbReference type="SUPFAM" id="SSF51230">
    <property type="entry name" value="Single hybrid motif"/>
    <property type="match status" value="1"/>
</dbReference>
<dbReference type="InterPro" id="IPR000089">
    <property type="entry name" value="Biotin_lipoyl"/>
</dbReference>
<evidence type="ECO:0000259" key="1">
    <source>
        <dbReference type="Pfam" id="PF00364"/>
    </source>
</evidence>
<feature type="domain" description="Lipoyl-binding" evidence="1">
    <location>
        <begin position="1"/>
        <end position="37"/>
    </location>
</feature>
<gene>
    <name evidence="2" type="ORF">NOF53_09775</name>
    <name evidence="3" type="ORF">NOF53_14335</name>
</gene>
<dbReference type="Pfam" id="PF00364">
    <property type="entry name" value="Biotin_lipoyl"/>
    <property type="match status" value="1"/>
</dbReference>
<name>A0ABT1QCJ2_9NOCA</name>
<dbReference type="RefSeq" id="WP_255968149.1">
    <property type="nucleotide sequence ID" value="NZ_JANFQF010000007.1"/>
</dbReference>
<dbReference type="CDD" id="cd06850">
    <property type="entry name" value="biotinyl_domain"/>
    <property type="match status" value="1"/>
</dbReference>
<sequence length="38" mass="3848">EAMKMENPVNAHKAGTVTGLAVEPGAAITQGTVLAELK</sequence>
<protein>
    <recommendedName>
        <fullName evidence="1">Lipoyl-binding domain-containing protein</fullName>
    </recommendedName>
</protein>
<feature type="non-terminal residue" evidence="2">
    <location>
        <position position="1"/>
    </location>
</feature>
<dbReference type="EMBL" id="JANFQF010000007">
    <property type="protein sequence ID" value="MCQ4119460.1"/>
    <property type="molecule type" value="Genomic_DNA"/>
</dbReference>
<accession>A0ABT1QCJ2</accession>
<dbReference type="InterPro" id="IPR011053">
    <property type="entry name" value="Single_hybrid_motif"/>
</dbReference>
<dbReference type="EMBL" id="JANFQF010000010">
    <property type="protein sequence ID" value="MCQ4120336.1"/>
    <property type="molecule type" value="Genomic_DNA"/>
</dbReference>
<evidence type="ECO:0000313" key="4">
    <source>
        <dbReference type="Proteomes" id="UP001524501"/>
    </source>
</evidence>
<reference evidence="2 4" key="1">
    <citation type="submission" date="2022-07" db="EMBL/GenBank/DDBJ databases">
        <title>Degradation activity of malathion, p-nitrophenol and potential low-temperature adaptation strategy of Rhodococcus sp. FXJ9.536.</title>
        <authorList>
            <person name="Huang J."/>
            <person name="Huang Y."/>
        </authorList>
    </citation>
    <scope>NUCLEOTIDE SEQUENCE [LARGE SCALE GENOMIC DNA]</scope>
    <source>
        <strain evidence="2 4">FXJ9.536</strain>
    </source>
</reference>
<comment type="caution">
    <text evidence="2">The sequence shown here is derived from an EMBL/GenBank/DDBJ whole genome shotgun (WGS) entry which is preliminary data.</text>
</comment>
<dbReference type="Gene3D" id="2.40.50.100">
    <property type="match status" value="1"/>
</dbReference>
<organism evidence="2 4">
    <name type="scientific">Rhodococcus tibetensis</name>
    <dbReference type="NCBI Taxonomy" id="2965064"/>
    <lineage>
        <taxon>Bacteria</taxon>
        <taxon>Bacillati</taxon>
        <taxon>Actinomycetota</taxon>
        <taxon>Actinomycetes</taxon>
        <taxon>Mycobacteriales</taxon>
        <taxon>Nocardiaceae</taxon>
        <taxon>Rhodococcus</taxon>
    </lineage>
</organism>
<evidence type="ECO:0000313" key="2">
    <source>
        <dbReference type="EMBL" id="MCQ4119460.1"/>
    </source>
</evidence>